<evidence type="ECO:0000313" key="2">
    <source>
        <dbReference type="WBParaSite" id="SVE_1664400.1"/>
    </source>
</evidence>
<protein>
    <submittedName>
        <fullName evidence="2">HTH araC/xylS-type domain-containing protein</fullName>
    </submittedName>
</protein>
<reference evidence="1" key="1">
    <citation type="submission" date="2014-07" db="EMBL/GenBank/DDBJ databases">
        <authorList>
            <person name="Martin A.A"/>
            <person name="De Silva N."/>
        </authorList>
    </citation>
    <scope>NUCLEOTIDE SEQUENCE</scope>
</reference>
<proteinExistence type="predicted"/>
<name>A0A0K0FW84_STRVS</name>
<organism evidence="1 2">
    <name type="scientific">Strongyloides venezuelensis</name>
    <name type="common">Threadworm</name>
    <dbReference type="NCBI Taxonomy" id="75913"/>
    <lineage>
        <taxon>Eukaryota</taxon>
        <taxon>Metazoa</taxon>
        <taxon>Ecdysozoa</taxon>
        <taxon>Nematoda</taxon>
        <taxon>Chromadorea</taxon>
        <taxon>Rhabditida</taxon>
        <taxon>Tylenchina</taxon>
        <taxon>Panagrolaimomorpha</taxon>
        <taxon>Strongyloidoidea</taxon>
        <taxon>Strongyloididae</taxon>
        <taxon>Strongyloides</taxon>
    </lineage>
</organism>
<reference evidence="2" key="2">
    <citation type="submission" date="2015-08" db="UniProtKB">
        <authorList>
            <consortium name="WormBaseParasite"/>
        </authorList>
    </citation>
    <scope>IDENTIFICATION</scope>
</reference>
<dbReference type="Proteomes" id="UP000035680">
    <property type="component" value="Unassembled WGS sequence"/>
</dbReference>
<keyword evidence="1" id="KW-1185">Reference proteome</keyword>
<accession>A0A0K0FW84</accession>
<dbReference type="WBParaSite" id="SVE_1664400.1">
    <property type="protein sequence ID" value="SVE_1664400.1"/>
    <property type="gene ID" value="SVE_1664400"/>
</dbReference>
<dbReference type="AlphaFoldDB" id="A0A0K0FW84"/>
<evidence type="ECO:0000313" key="1">
    <source>
        <dbReference type="Proteomes" id="UP000035680"/>
    </source>
</evidence>
<sequence length="242" mass="27728">MNNLDCNASNHSPVWGVTEFLFWKLAPKKWGGGVPFGRYFKDDWVKHNHLLITSAANTYNLPAPLLAGVCWIEVGGEPSIVDMLAFDARTIDWSGPEWIDEHITITSRPEKTSFGAVSMQLRTAARTLGLDESKMDTSQLRELANCLQHDIFNIQLVARHIYQLAERDEFQSSLPHLTKEQIRIIGARYNRGMSLTLEKIKEDTSYGNFIVNNWSLREKNNSDIRMVVIHYGSDHHHAFFRE</sequence>